<keyword evidence="5" id="KW-0597">Phosphoprotein</keyword>
<name>A0A1X7LXJ4_9BACL</name>
<dbReference type="EC" id="2.7.13.3" evidence="3"/>
<dbReference type="InterPro" id="IPR036890">
    <property type="entry name" value="HATPase_C_sf"/>
</dbReference>
<dbReference type="SUPFAM" id="SSF55785">
    <property type="entry name" value="PYP-like sensor domain (PAS domain)"/>
    <property type="match status" value="1"/>
</dbReference>
<dbReference type="PROSITE" id="PS50112">
    <property type="entry name" value="PAS"/>
    <property type="match status" value="1"/>
</dbReference>
<evidence type="ECO:0000256" key="9">
    <source>
        <dbReference type="ARBA" id="ARBA00022840"/>
    </source>
</evidence>
<dbReference type="InterPro" id="IPR036097">
    <property type="entry name" value="HisK_dim/P_sf"/>
</dbReference>
<evidence type="ECO:0000313" key="12">
    <source>
        <dbReference type="EMBL" id="SMG58575.1"/>
    </source>
</evidence>
<dbReference type="SUPFAM" id="SSF47384">
    <property type="entry name" value="Homodimeric domain of signal transducing histidine kinase"/>
    <property type="match status" value="1"/>
</dbReference>
<dbReference type="Pfam" id="PF00512">
    <property type="entry name" value="HisKA"/>
    <property type="match status" value="1"/>
</dbReference>
<keyword evidence="6" id="KW-0808">Transferase</keyword>
<dbReference type="SUPFAM" id="SSF158472">
    <property type="entry name" value="HAMP domain-like"/>
    <property type="match status" value="1"/>
</dbReference>
<keyword evidence="8 12" id="KW-0418">Kinase</keyword>
<dbReference type="EMBL" id="FXAZ01000010">
    <property type="protein sequence ID" value="SMG58575.1"/>
    <property type="molecule type" value="Genomic_DNA"/>
</dbReference>
<gene>
    <name evidence="12" type="ORF">SAMN06295960_4721</name>
</gene>
<dbReference type="RefSeq" id="WP_085498653.1">
    <property type="nucleotide sequence ID" value="NZ_FXAZ01000010.1"/>
</dbReference>
<evidence type="ECO:0000256" key="11">
    <source>
        <dbReference type="ARBA" id="ARBA00023136"/>
    </source>
</evidence>
<evidence type="ECO:0000256" key="1">
    <source>
        <dbReference type="ARBA" id="ARBA00000085"/>
    </source>
</evidence>
<dbReference type="InterPro" id="IPR003661">
    <property type="entry name" value="HisK_dim/P_dom"/>
</dbReference>
<dbReference type="CDD" id="cd00130">
    <property type="entry name" value="PAS"/>
    <property type="match status" value="1"/>
</dbReference>
<dbReference type="SMART" id="SM00388">
    <property type="entry name" value="HisKA"/>
    <property type="match status" value="1"/>
</dbReference>
<keyword evidence="9" id="KW-0067">ATP-binding</keyword>
<keyword evidence="11" id="KW-0472">Membrane</keyword>
<dbReference type="InterPro" id="IPR004358">
    <property type="entry name" value="Sig_transdc_His_kin-like_C"/>
</dbReference>
<dbReference type="InterPro" id="IPR001610">
    <property type="entry name" value="PAC"/>
</dbReference>
<dbReference type="SMART" id="SM00304">
    <property type="entry name" value="HAMP"/>
    <property type="match status" value="1"/>
</dbReference>
<evidence type="ECO:0000313" key="13">
    <source>
        <dbReference type="Proteomes" id="UP000193834"/>
    </source>
</evidence>
<dbReference type="Gene3D" id="3.30.450.20">
    <property type="entry name" value="PAS domain"/>
    <property type="match status" value="1"/>
</dbReference>
<dbReference type="PROSITE" id="PS50885">
    <property type="entry name" value="HAMP"/>
    <property type="match status" value="1"/>
</dbReference>
<dbReference type="CDD" id="cd06225">
    <property type="entry name" value="HAMP"/>
    <property type="match status" value="1"/>
</dbReference>
<dbReference type="PROSITE" id="PS50113">
    <property type="entry name" value="PAC"/>
    <property type="match status" value="1"/>
</dbReference>
<protein>
    <recommendedName>
        <fullName evidence="3">histidine kinase</fullName>
        <ecNumber evidence="3">2.7.13.3</ecNumber>
    </recommendedName>
</protein>
<dbReference type="GO" id="GO:0000155">
    <property type="term" value="F:phosphorelay sensor kinase activity"/>
    <property type="evidence" value="ECO:0007669"/>
    <property type="project" value="InterPro"/>
</dbReference>
<dbReference type="SMART" id="SM00091">
    <property type="entry name" value="PAS"/>
    <property type="match status" value="1"/>
</dbReference>
<dbReference type="GO" id="GO:0005886">
    <property type="term" value="C:plasma membrane"/>
    <property type="evidence" value="ECO:0007669"/>
    <property type="project" value="UniProtKB-SubCell"/>
</dbReference>
<dbReference type="STRING" id="1852522.SAMN06295960_4721"/>
<dbReference type="Gene3D" id="1.10.287.130">
    <property type="match status" value="1"/>
</dbReference>
<dbReference type="OrthoDB" id="9815750at2"/>
<dbReference type="CDD" id="cd00082">
    <property type="entry name" value="HisKA"/>
    <property type="match status" value="1"/>
</dbReference>
<reference evidence="12 13" key="1">
    <citation type="submission" date="2017-04" db="EMBL/GenBank/DDBJ databases">
        <authorList>
            <person name="Afonso C.L."/>
            <person name="Miller P.J."/>
            <person name="Scott M.A."/>
            <person name="Spackman E."/>
            <person name="Goraichik I."/>
            <person name="Dimitrov K.M."/>
            <person name="Suarez D.L."/>
            <person name="Swayne D.E."/>
        </authorList>
    </citation>
    <scope>NUCLEOTIDE SEQUENCE [LARGE SCALE GENOMIC DNA]</scope>
    <source>
        <strain evidence="12 13">11</strain>
    </source>
</reference>
<evidence type="ECO:0000256" key="4">
    <source>
        <dbReference type="ARBA" id="ARBA00022475"/>
    </source>
</evidence>
<dbReference type="InterPro" id="IPR005467">
    <property type="entry name" value="His_kinase_dom"/>
</dbReference>
<dbReference type="PRINTS" id="PR00344">
    <property type="entry name" value="BCTRLSENSOR"/>
</dbReference>
<organism evidence="12 13">
    <name type="scientific">Paenibacillus aquistagni</name>
    <dbReference type="NCBI Taxonomy" id="1852522"/>
    <lineage>
        <taxon>Bacteria</taxon>
        <taxon>Bacillati</taxon>
        <taxon>Bacillota</taxon>
        <taxon>Bacilli</taxon>
        <taxon>Bacillales</taxon>
        <taxon>Paenibacillaceae</taxon>
        <taxon>Paenibacillus</taxon>
    </lineage>
</organism>
<dbReference type="SMART" id="SM00387">
    <property type="entry name" value="HATPase_c"/>
    <property type="match status" value="1"/>
</dbReference>
<evidence type="ECO:0000256" key="7">
    <source>
        <dbReference type="ARBA" id="ARBA00022741"/>
    </source>
</evidence>
<sequence length="774" mass="88006">MKLSIKGKLSLSISIIMFVVLLTHMIFNYYSMRTRLMSEMEERAKIISEQVSISMIQAQRAEQAIGDLLAEQLYAASVYAAEKLPPKLSDITPYDLYKITGELNISDLSLLQRTTDGQDIVIRQSTEPREIGLSTKEWGYWYTAFEQLLSYNRVWVPIGQKMKNFWSGPIEMSTSIPSHRMKWGYYYDGKRDYIINPYIKDSKFKNSFQMTNPERIIERILHSQANVLEITAYQPDRFNDESMATANESEFQLIEVPDRPILYGTYRYRHDQDSEMVGKAAYEGIPIFKEFKFNDEQIIKSYMPLREGNNHYVLGIVLNAEPLQAALKEQLLNNIGIGFILLEIVIIGSYIFSGWIIRPIQYILQKVSMMAIGQFNTNLTITRNDELGLLARRINMLGVNLHESTERLRTLYEENRAMKYQLESFINQSSDAIHVTDLDGKVERVNESFVQLFGWTEHELIGKPLPIYPEAPSEDGEGTSYDREEALVGVKETVRVTKDGRRIEVSVSRSPIYNESGQCIGWAGITRDITQRNRMEELLRRSEKLTTVGQLAAGVAHEIRNPLTTIKGFVQLQAHTLKVNPKHTTMMLSELDRINLIVSEFLILAKPQAVRFLEKDIRPILDEVVSLLNSEAHLHNVQVTTAYGAVPMILCEENQMKQVFINLIKNGIEAMPSGGSLQIKVNAVNEDGVSITVKDQGIGIPQENLPKLGDPFFTNKENGTGLGLMVCHRIIDSHHGNLFISSEVNVGTEVKIVLPAAHVSKEKIEQEKGYISIR</sequence>
<dbReference type="Pfam" id="PF00672">
    <property type="entry name" value="HAMP"/>
    <property type="match status" value="1"/>
</dbReference>
<dbReference type="SMART" id="SM00086">
    <property type="entry name" value="PAC"/>
    <property type="match status" value="1"/>
</dbReference>
<dbReference type="GO" id="GO:0005524">
    <property type="term" value="F:ATP binding"/>
    <property type="evidence" value="ECO:0007669"/>
    <property type="project" value="UniProtKB-KW"/>
</dbReference>
<evidence type="ECO:0000256" key="2">
    <source>
        <dbReference type="ARBA" id="ARBA00004651"/>
    </source>
</evidence>
<accession>A0A1X7LXJ4</accession>
<comment type="catalytic activity">
    <reaction evidence="1">
        <text>ATP + protein L-histidine = ADP + protein N-phospho-L-histidine.</text>
        <dbReference type="EC" id="2.7.13.3"/>
    </reaction>
</comment>
<dbReference type="SUPFAM" id="SSF55874">
    <property type="entry name" value="ATPase domain of HSP90 chaperone/DNA topoisomerase II/histidine kinase"/>
    <property type="match status" value="1"/>
</dbReference>
<dbReference type="InterPro" id="IPR000014">
    <property type="entry name" value="PAS"/>
</dbReference>
<dbReference type="InterPro" id="IPR000700">
    <property type="entry name" value="PAS-assoc_C"/>
</dbReference>
<dbReference type="Pfam" id="PF02518">
    <property type="entry name" value="HATPase_c"/>
    <property type="match status" value="1"/>
</dbReference>
<dbReference type="InterPro" id="IPR013656">
    <property type="entry name" value="PAS_4"/>
</dbReference>
<dbReference type="Proteomes" id="UP000193834">
    <property type="component" value="Unassembled WGS sequence"/>
</dbReference>
<dbReference type="Pfam" id="PF08448">
    <property type="entry name" value="PAS_4"/>
    <property type="match status" value="1"/>
</dbReference>
<keyword evidence="10" id="KW-0902">Two-component regulatory system</keyword>
<evidence type="ECO:0000256" key="5">
    <source>
        <dbReference type="ARBA" id="ARBA00022553"/>
    </source>
</evidence>
<dbReference type="InterPro" id="IPR003594">
    <property type="entry name" value="HATPase_dom"/>
</dbReference>
<dbReference type="Gene3D" id="3.30.565.10">
    <property type="entry name" value="Histidine kinase-like ATPase, C-terminal domain"/>
    <property type="match status" value="1"/>
</dbReference>
<keyword evidence="13" id="KW-1185">Reference proteome</keyword>
<evidence type="ECO:0000256" key="10">
    <source>
        <dbReference type="ARBA" id="ARBA00023012"/>
    </source>
</evidence>
<dbReference type="Gene3D" id="6.10.340.10">
    <property type="match status" value="1"/>
</dbReference>
<dbReference type="NCBIfam" id="TIGR00229">
    <property type="entry name" value="sensory_box"/>
    <property type="match status" value="1"/>
</dbReference>
<evidence type="ECO:0000256" key="8">
    <source>
        <dbReference type="ARBA" id="ARBA00022777"/>
    </source>
</evidence>
<keyword evidence="4" id="KW-1003">Cell membrane</keyword>
<dbReference type="InterPro" id="IPR003660">
    <property type="entry name" value="HAMP_dom"/>
</dbReference>
<dbReference type="AlphaFoldDB" id="A0A1X7LXJ4"/>
<dbReference type="PANTHER" id="PTHR43065:SF34">
    <property type="entry name" value="SPORULATION KINASE A"/>
    <property type="match status" value="1"/>
</dbReference>
<proteinExistence type="predicted"/>
<dbReference type="PANTHER" id="PTHR43065">
    <property type="entry name" value="SENSOR HISTIDINE KINASE"/>
    <property type="match status" value="1"/>
</dbReference>
<dbReference type="InterPro" id="IPR035965">
    <property type="entry name" value="PAS-like_dom_sf"/>
</dbReference>
<comment type="subcellular location">
    <subcellularLocation>
        <location evidence="2">Cell membrane</location>
        <topology evidence="2">Multi-pass membrane protein</topology>
    </subcellularLocation>
</comment>
<evidence type="ECO:0000256" key="3">
    <source>
        <dbReference type="ARBA" id="ARBA00012438"/>
    </source>
</evidence>
<evidence type="ECO:0000256" key="6">
    <source>
        <dbReference type="ARBA" id="ARBA00022679"/>
    </source>
</evidence>
<dbReference type="PROSITE" id="PS50109">
    <property type="entry name" value="HIS_KIN"/>
    <property type="match status" value="1"/>
</dbReference>
<keyword evidence="7" id="KW-0547">Nucleotide-binding</keyword>